<dbReference type="AlphaFoldDB" id="A0A1H1B8W6"/>
<reference evidence="1 2" key="1">
    <citation type="submission" date="2016-10" db="EMBL/GenBank/DDBJ databases">
        <authorList>
            <person name="de Groot N.N."/>
        </authorList>
    </citation>
    <scope>NUCLEOTIDE SEQUENCE [LARGE SCALE GENOMIC DNA]</scope>
    <source>
        <strain evidence="1 2">CGMCC 1.10449</strain>
    </source>
</reference>
<dbReference type="STRING" id="553311.SAMN05216231_1657"/>
<dbReference type="Proteomes" id="UP000199444">
    <property type="component" value="Unassembled WGS sequence"/>
</dbReference>
<name>A0A1H1B8W6_9BACI</name>
<accession>A0A1H1B8W6</accession>
<dbReference type="EMBL" id="FNKD01000002">
    <property type="protein sequence ID" value="SDQ48428.1"/>
    <property type="molecule type" value="Genomic_DNA"/>
</dbReference>
<gene>
    <name evidence="1" type="ORF">SAMN05216231_1657</name>
</gene>
<sequence>MRSLVVLLLLALFFLVGIVVGLDRGESATDPIQSTENTVRTEEVEEKQVVVVEQTTSENIMTAEAPVQFTQKIAKFLEASVQGFYEIIVEVIYQIVQVFF</sequence>
<proteinExistence type="predicted"/>
<dbReference type="RefSeq" id="WP_092492510.1">
    <property type="nucleotide sequence ID" value="NZ_FNKD01000002.1"/>
</dbReference>
<protein>
    <submittedName>
        <fullName evidence="1">Uncharacterized protein</fullName>
    </submittedName>
</protein>
<evidence type="ECO:0000313" key="2">
    <source>
        <dbReference type="Proteomes" id="UP000199444"/>
    </source>
</evidence>
<evidence type="ECO:0000313" key="1">
    <source>
        <dbReference type="EMBL" id="SDQ48428.1"/>
    </source>
</evidence>
<organism evidence="1 2">
    <name type="scientific">Virgibacillus salinus</name>
    <dbReference type="NCBI Taxonomy" id="553311"/>
    <lineage>
        <taxon>Bacteria</taxon>
        <taxon>Bacillati</taxon>
        <taxon>Bacillota</taxon>
        <taxon>Bacilli</taxon>
        <taxon>Bacillales</taxon>
        <taxon>Bacillaceae</taxon>
        <taxon>Virgibacillus</taxon>
    </lineage>
</organism>
<keyword evidence="2" id="KW-1185">Reference proteome</keyword>